<dbReference type="InterPro" id="IPR002575">
    <property type="entry name" value="Aminoglycoside_PTrfase"/>
</dbReference>
<evidence type="ECO:0000313" key="2">
    <source>
        <dbReference type="EMBL" id="MEY7999929.1"/>
    </source>
</evidence>
<dbReference type="Gene3D" id="3.90.1200.10">
    <property type="match status" value="1"/>
</dbReference>
<accession>A0ABV4BMC5</accession>
<feature type="domain" description="Aminoglycoside phosphotransferase" evidence="1">
    <location>
        <begin position="31"/>
        <end position="241"/>
    </location>
</feature>
<reference evidence="2 3" key="1">
    <citation type="submission" date="2024-08" db="EMBL/GenBank/DDBJ databases">
        <title>Clostridium lapicellarii sp. nov., and Clostridium renhuaiense sp. nov., two species isolated from the mud in a fermentation cellar used for producing sauce-flavour Chinese liquors.</title>
        <authorList>
            <person name="Yang F."/>
            <person name="Wang H."/>
            <person name="Chen L.Q."/>
            <person name="Zhou N."/>
            <person name="Lu J.J."/>
            <person name="Pu X.X."/>
            <person name="Wan B."/>
            <person name="Wang L."/>
            <person name="Liu S.J."/>
        </authorList>
    </citation>
    <scope>NUCLEOTIDE SEQUENCE [LARGE SCALE GENOMIC DNA]</scope>
    <source>
        <strain evidence="2 3">MT-5</strain>
    </source>
</reference>
<comment type="caution">
    <text evidence="2">The sequence shown here is derived from an EMBL/GenBank/DDBJ whole genome shotgun (WGS) entry which is preliminary data.</text>
</comment>
<gene>
    <name evidence="2" type="ORF">AB8U03_06920</name>
</gene>
<dbReference type="Proteomes" id="UP001564657">
    <property type="component" value="Unassembled WGS sequence"/>
</dbReference>
<protein>
    <submittedName>
        <fullName evidence="2">Phosphotransferase</fullName>
    </submittedName>
</protein>
<dbReference type="Pfam" id="PF01636">
    <property type="entry name" value="APH"/>
    <property type="match status" value="1"/>
</dbReference>
<organism evidence="2 3">
    <name type="scientific">Clostridium moutaii</name>
    <dbReference type="NCBI Taxonomy" id="3240932"/>
    <lineage>
        <taxon>Bacteria</taxon>
        <taxon>Bacillati</taxon>
        <taxon>Bacillota</taxon>
        <taxon>Clostridia</taxon>
        <taxon>Eubacteriales</taxon>
        <taxon>Clostridiaceae</taxon>
        <taxon>Clostridium</taxon>
    </lineage>
</organism>
<name>A0ABV4BMC5_9CLOT</name>
<dbReference type="InterPro" id="IPR011009">
    <property type="entry name" value="Kinase-like_dom_sf"/>
</dbReference>
<sequence>MLKDELIYKIKDYISENKELRALGIDENYSIRFLAQGEYNINYVLEYDDKKYVFRVNTGSQLELEHQILYEFNVLRRLHISQVTPKVYYVDDRRKFLNYGILIMEFLKGKPLNYKTDLEKAADIFCKIHSLDLNEKDEKNFIVENKIFSSRVLESKKWLKDFMVSPLVKKEQKHFFYKFLQQAESNIYGEKYFIEDKWHVINNTEVNSNNFIIGEKNYYLIDWEKPVISDPCQDLTQFLARTTTLWKSSYVFHEEEINRFFTIYENTLKKGKKDIRERVHMYAPYLYLRALSWCAYAWLQYRNPKKDIKNEDTLKKIEEYLNLDFLESLKVNLW</sequence>
<dbReference type="Gene3D" id="3.30.200.20">
    <property type="entry name" value="Phosphorylase Kinase, domain 1"/>
    <property type="match status" value="1"/>
</dbReference>
<evidence type="ECO:0000313" key="3">
    <source>
        <dbReference type="Proteomes" id="UP001564657"/>
    </source>
</evidence>
<evidence type="ECO:0000259" key="1">
    <source>
        <dbReference type="Pfam" id="PF01636"/>
    </source>
</evidence>
<keyword evidence="3" id="KW-1185">Reference proteome</keyword>
<proteinExistence type="predicted"/>
<dbReference type="SUPFAM" id="SSF56112">
    <property type="entry name" value="Protein kinase-like (PK-like)"/>
    <property type="match status" value="1"/>
</dbReference>
<dbReference type="EMBL" id="JBGEWD010000005">
    <property type="protein sequence ID" value="MEY7999929.1"/>
    <property type="molecule type" value="Genomic_DNA"/>
</dbReference>
<dbReference type="RefSeq" id="WP_369703819.1">
    <property type="nucleotide sequence ID" value="NZ_JBGEWD010000005.1"/>
</dbReference>